<dbReference type="PANTHER" id="PTHR12756:SF9">
    <property type="entry name" value="CYTOSOLIC CARBOXYPEPTIDASE 6"/>
    <property type="match status" value="1"/>
</dbReference>
<evidence type="ECO:0000256" key="1">
    <source>
        <dbReference type="ARBA" id="ARBA00001947"/>
    </source>
</evidence>
<evidence type="ECO:0000259" key="4">
    <source>
        <dbReference type="PROSITE" id="PS52035"/>
    </source>
</evidence>
<protein>
    <submittedName>
        <fullName evidence="6">Cytosolic carboxypeptidase 6</fullName>
    </submittedName>
</protein>
<evidence type="ECO:0000313" key="5">
    <source>
        <dbReference type="Proteomes" id="UP000036681"/>
    </source>
</evidence>
<dbReference type="Gene3D" id="2.60.40.3120">
    <property type="match status" value="1"/>
</dbReference>
<dbReference type="WBParaSite" id="ALUE_0001649201-mRNA-1">
    <property type="protein sequence ID" value="ALUE_0001649201-mRNA-1"/>
    <property type="gene ID" value="ALUE_0001649201"/>
</dbReference>
<dbReference type="PROSITE" id="PS52035">
    <property type="entry name" value="PEPTIDASE_M14"/>
    <property type="match status" value="1"/>
</dbReference>
<dbReference type="Pfam" id="PF18027">
    <property type="entry name" value="Pepdidase_M14_N"/>
    <property type="match status" value="1"/>
</dbReference>
<dbReference type="Proteomes" id="UP000036681">
    <property type="component" value="Unplaced"/>
</dbReference>
<comment type="similarity">
    <text evidence="2 3">Belongs to the peptidase M14 family.</text>
</comment>
<comment type="cofactor">
    <cofactor evidence="1">
        <name>Zn(2+)</name>
        <dbReference type="ChEBI" id="CHEBI:29105"/>
    </cofactor>
</comment>
<reference evidence="6" key="1">
    <citation type="submission" date="2017-02" db="UniProtKB">
        <authorList>
            <consortium name="WormBaseParasite"/>
        </authorList>
    </citation>
    <scope>IDENTIFICATION</scope>
</reference>
<evidence type="ECO:0000313" key="6">
    <source>
        <dbReference type="WBParaSite" id="ALUE_0001649201-mRNA-1"/>
    </source>
</evidence>
<dbReference type="AlphaFoldDB" id="A0A0M3IEG8"/>
<dbReference type="GO" id="GO:0004181">
    <property type="term" value="F:metallocarboxypeptidase activity"/>
    <property type="evidence" value="ECO:0007669"/>
    <property type="project" value="InterPro"/>
</dbReference>
<organism evidence="5 6">
    <name type="scientific">Ascaris lumbricoides</name>
    <name type="common">Giant roundworm</name>
    <dbReference type="NCBI Taxonomy" id="6252"/>
    <lineage>
        <taxon>Eukaryota</taxon>
        <taxon>Metazoa</taxon>
        <taxon>Ecdysozoa</taxon>
        <taxon>Nematoda</taxon>
        <taxon>Chromadorea</taxon>
        <taxon>Rhabditida</taxon>
        <taxon>Spirurina</taxon>
        <taxon>Ascaridomorpha</taxon>
        <taxon>Ascaridoidea</taxon>
        <taxon>Ascarididae</taxon>
        <taxon>Ascaris</taxon>
    </lineage>
</organism>
<dbReference type="InterPro" id="IPR040626">
    <property type="entry name" value="Pepdidase_M14_N"/>
</dbReference>
<dbReference type="SUPFAM" id="SSF53187">
    <property type="entry name" value="Zn-dependent exopeptidases"/>
    <property type="match status" value="1"/>
</dbReference>
<name>A0A0M3IEG8_ASCLU</name>
<dbReference type="Gene3D" id="3.40.630.10">
    <property type="entry name" value="Zn peptidases"/>
    <property type="match status" value="1"/>
</dbReference>
<evidence type="ECO:0000256" key="3">
    <source>
        <dbReference type="PROSITE-ProRule" id="PRU01379"/>
    </source>
</evidence>
<dbReference type="InterPro" id="IPR000834">
    <property type="entry name" value="Peptidase_M14"/>
</dbReference>
<dbReference type="InterPro" id="IPR050821">
    <property type="entry name" value="Cytosolic_carboxypeptidase"/>
</dbReference>
<dbReference type="PANTHER" id="PTHR12756">
    <property type="entry name" value="CYTOSOLIC CARBOXYPEPTIDASE"/>
    <property type="match status" value="1"/>
</dbReference>
<dbReference type="GO" id="GO:0008270">
    <property type="term" value="F:zinc ion binding"/>
    <property type="evidence" value="ECO:0007669"/>
    <property type="project" value="InterPro"/>
</dbReference>
<sequence>MGECFIGNVRFPEERPSPGTIIFDANFESVGGEFKGRKGLYKFPIFKGHPLNLNNCTGEETAEMKYIKGNLGRVDMINECEYDLFVRPDTCNPRHRVWFYFAVENALPNQRVVFNVVNFSKLRTLFDTASAAPVARCCTQMTWSRIPAKHLYYYRSAVHADRFVLSFAFIFDSAQRYEFAYCIPYTYTDLQNLLTEIDSRGLRFFSRDILTLSVQRRKVDLVTITEASLYTRQKVVFITARVHPGETPSSFVIKGIIEYLISDDERAKRLRSEYVFKLVPMLNPDGVYLGNYRCSLMGSDLNRHWQAPSQWAQPTIYATKNLLLRYNANPVSDILIIFIYRYLITNQLNLNPII</sequence>
<comment type="caution">
    <text evidence="3">Lacks conserved residue(s) required for the propagation of feature annotation.</text>
</comment>
<dbReference type="GO" id="GO:0006508">
    <property type="term" value="P:proteolysis"/>
    <property type="evidence" value="ECO:0007669"/>
    <property type="project" value="InterPro"/>
</dbReference>
<keyword evidence="5" id="KW-1185">Reference proteome</keyword>
<accession>A0A0M3IEG8</accession>
<feature type="domain" description="Peptidase M14" evidence="4">
    <location>
        <begin position="183"/>
        <end position="354"/>
    </location>
</feature>
<evidence type="ECO:0000256" key="2">
    <source>
        <dbReference type="ARBA" id="ARBA00005988"/>
    </source>
</evidence>
<proteinExistence type="inferred from homology"/>
<dbReference type="Pfam" id="PF00246">
    <property type="entry name" value="Peptidase_M14"/>
    <property type="match status" value="1"/>
</dbReference>